<keyword evidence="5" id="KW-1185">Reference proteome</keyword>
<evidence type="ECO:0000313" key="5">
    <source>
        <dbReference type="Proteomes" id="UP000315343"/>
    </source>
</evidence>
<dbReference type="Pfam" id="PF00582">
    <property type="entry name" value="Usp"/>
    <property type="match status" value="1"/>
</dbReference>
<dbReference type="EMBL" id="VLKH01000008">
    <property type="protein sequence ID" value="TWH78631.1"/>
    <property type="molecule type" value="Genomic_DNA"/>
</dbReference>
<dbReference type="PANTHER" id="PTHR46268:SF6">
    <property type="entry name" value="UNIVERSAL STRESS PROTEIN UP12"/>
    <property type="match status" value="1"/>
</dbReference>
<dbReference type="InterPro" id="IPR014729">
    <property type="entry name" value="Rossmann-like_a/b/a_fold"/>
</dbReference>
<comment type="caution">
    <text evidence="4">The sequence shown here is derived from an EMBL/GenBank/DDBJ whole genome shotgun (WGS) entry which is preliminary data.</text>
</comment>
<evidence type="ECO:0000256" key="2">
    <source>
        <dbReference type="PIRNR" id="PIRNR006276"/>
    </source>
</evidence>
<evidence type="ECO:0000259" key="3">
    <source>
        <dbReference type="Pfam" id="PF00582"/>
    </source>
</evidence>
<comment type="similarity">
    <text evidence="1 2">Belongs to the universal stress protein A family.</text>
</comment>
<dbReference type="InterPro" id="IPR006016">
    <property type="entry name" value="UspA"/>
</dbReference>
<dbReference type="CDD" id="cd00293">
    <property type="entry name" value="USP-like"/>
    <property type="match status" value="1"/>
</dbReference>
<dbReference type="SUPFAM" id="SSF52402">
    <property type="entry name" value="Adenine nucleotide alpha hydrolases-like"/>
    <property type="match status" value="1"/>
</dbReference>
<keyword evidence="2" id="KW-0963">Cytoplasm</keyword>
<feature type="domain" description="UspA" evidence="3">
    <location>
        <begin position="2"/>
        <end position="144"/>
    </location>
</feature>
<dbReference type="InterPro" id="IPR006015">
    <property type="entry name" value="Universal_stress_UspA"/>
</dbReference>
<evidence type="ECO:0000256" key="1">
    <source>
        <dbReference type="ARBA" id="ARBA00008791"/>
    </source>
</evidence>
<reference evidence="4 5" key="1">
    <citation type="submission" date="2019-07" db="EMBL/GenBank/DDBJ databases">
        <title>Genomic Encyclopedia of Type Strains, Phase I: the one thousand microbial genomes (KMG-I) project.</title>
        <authorList>
            <person name="Kyrpides N."/>
        </authorList>
    </citation>
    <scope>NUCLEOTIDE SEQUENCE [LARGE SCALE GENOMIC DNA]</scope>
    <source>
        <strain evidence="4 5">DSM 13558</strain>
    </source>
</reference>
<dbReference type="PIRSF" id="PIRSF006276">
    <property type="entry name" value="UspA"/>
    <property type="match status" value="1"/>
</dbReference>
<dbReference type="GO" id="GO:0005737">
    <property type="term" value="C:cytoplasm"/>
    <property type="evidence" value="ECO:0007669"/>
    <property type="project" value="UniProtKB-SubCell"/>
</dbReference>
<proteinExistence type="inferred from homology"/>
<dbReference type="RefSeq" id="WP_170226217.1">
    <property type="nucleotide sequence ID" value="NZ_DAMBUX010000002.1"/>
</dbReference>
<evidence type="ECO:0000313" key="4">
    <source>
        <dbReference type="EMBL" id="TWH78631.1"/>
    </source>
</evidence>
<dbReference type="PANTHER" id="PTHR46268">
    <property type="entry name" value="STRESS RESPONSE PROTEIN NHAX"/>
    <property type="match status" value="1"/>
</dbReference>
<accession>A0A562J629</accession>
<dbReference type="AlphaFoldDB" id="A0A562J629"/>
<protein>
    <recommendedName>
        <fullName evidence="2">Universal stress protein</fullName>
    </recommendedName>
</protein>
<dbReference type="Proteomes" id="UP000315343">
    <property type="component" value="Unassembled WGS sequence"/>
</dbReference>
<sequence length="147" mass="16569">MEKILVPIDGSEASNKAAAKAVDIARKLGGSLTFITVSINPVPLKVYEYEPFWDPELNEMLDIIKGIDSKLLEDTLKKLNLDNITYDKRFLLGTVDEEIVKVARDENYDMIVMGRRGFSKFERFFVGSVTQRVISDAPCPVLVVNEQ</sequence>
<organism evidence="4 5">
    <name type="scientific">Sedimentibacter saalensis</name>
    <dbReference type="NCBI Taxonomy" id="130788"/>
    <lineage>
        <taxon>Bacteria</taxon>
        <taxon>Bacillati</taxon>
        <taxon>Bacillota</taxon>
        <taxon>Tissierellia</taxon>
        <taxon>Sedimentibacter</taxon>
    </lineage>
</organism>
<dbReference type="PRINTS" id="PR01438">
    <property type="entry name" value="UNVRSLSTRESS"/>
</dbReference>
<gene>
    <name evidence="4" type="ORF">LY60_02656</name>
</gene>
<comment type="subcellular location">
    <subcellularLocation>
        <location evidence="2">Cytoplasm</location>
    </subcellularLocation>
</comment>
<dbReference type="Gene3D" id="3.40.50.620">
    <property type="entry name" value="HUPs"/>
    <property type="match status" value="1"/>
</dbReference>
<name>A0A562J629_9FIRM</name>